<proteinExistence type="predicted"/>
<dbReference type="WBParaSite" id="SMRG1_21280.1">
    <property type="protein sequence ID" value="SMRG1_21280.1"/>
    <property type="gene ID" value="SMRG1_21280"/>
</dbReference>
<sequence length="119" mass="13130">MIHQDIKSSTTSRYPNPVHIQGYANNSLRSCSAFQEDGHKFGQCLSCGKFHAFNSCKFRNSKCFKCDDIGYIQSVCNTNVHVIATNIKSCNSDSTESSIYNDDLSLSTIAIDSVESKSS</sequence>
<evidence type="ECO:0000313" key="1">
    <source>
        <dbReference type="Proteomes" id="UP000050790"/>
    </source>
</evidence>
<dbReference type="AlphaFoldDB" id="A0AA84ZD17"/>
<reference evidence="2" key="1">
    <citation type="submission" date="2023-11" db="UniProtKB">
        <authorList>
            <consortium name="WormBaseParasite"/>
        </authorList>
    </citation>
    <scope>IDENTIFICATION</scope>
</reference>
<accession>A0AA84ZD17</accession>
<name>A0AA84ZD17_9TREM</name>
<protein>
    <recommendedName>
        <fullName evidence="3">CCHC-type domain-containing protein</fullName>
    </recommendedName>
</protein>
<dbReference type="Proteomes" id="UP000050790">
    <property type="component" value="Unassembled WGS sequence"/>
</dbReference>
<evidence type="ECO:0000313" key="2">
    <source>
        <dbReference type="WBParaSite" id="SMRG1_21280.1"/>
    </source>
</evidence>
<organism evidence="1 2">
    <name type="scientific">Schistosoma margrebowiei</name>
    <dbReference type="NCBI Taxonomy" id="48269"/>
    <lineage>
        <taxon>Eukaryota</taxon>
        <taxon>Metazoa</taxon>
        <taxon>Spiralia</taxon>
        <taxon>Lophotrochozoa</taxon>
        <taxon>Platyhelminthes</taxon>
        <taxon>Trematoda</taxon>
        <taxon>Digenea</taxon>
        <taxon>Strigeidida</taxon>
        <taxon>Schistosomatoidea</taxon>
        <taxon>Schistosomatidae</taxon>
        <taxon>Schistosoma</taxon>
    </lineage>
</organism>
<evidence type="ECO:0008006" key="3">
    <source>
        <dbReference type="Google" id="ProtNLM"/>
    </source>
</evidence>